<gene>
    <name evidence="1" type="ORF">PAXRUDRAFT_165623</name>
</gene>
<dbReference type="InParanoid" id="A0A0D0CR30"/>
<keyword evidence="2" id="KW-1185">Reference proteome</keyword>
<dbReference type="AlphaFoldDB" id="A0A0D0CR30"/>
<dbReference type="OrthoDB" id="3264327at2759"/>
<proteinExistence type="predicted"/>
<reference evidence="2" key="2">
    <citation type="submission" date="2015-01" db="EMBL/GenBank/DDBJ databases">
        <title>Evolutionary Origins and Diversification of the Mycorrhizal Mutualists.</title>
        <authorList>
            <consortium name="DOE Joint Genome Institute"/>
            <consortium name="Mycorrhizal Genomics Consortium"/>
            <person name="Kohler A."/>
            <person name="Kuo A."/>
            <person name="Nagy L.G."/>
            <person name="Floudas D."/>
            <person name="Copeland A."/>
            <person name="Barry K.W."/>
            <person name="Cichocki N."/>
            <person name="Veneault-Fourrey C."/>
            <person name="LaButti K."/>
            <person name="Lindquist E.A."/>
            <person name="Lipzen A."/>
            <person name="Lundell T."/>
            <person name="Morin E."/>
            <person name="Murat C."/>
            <person name="Riley R."/>
            <person name="Ohm R."/>
            <person name="Sun H."/>
            <person name="Tunlid A."/>
            <person name="Henrissat B."/>
            <person name="Grigoriev I.V."/>
            <person name="Hibbett D.S."/>
            <person name="Martin F."/>
        </authorList>
    </citation>
    <scope>NUCLEOTIDE SEQUENCE [LARGE SCALE GENOMIC DNA]</scope>
    <source>
        <strain evidence="2">Ve08.2h10</strain>
    </source>
</reference>
<name>A0A0D0CR30_9AGAM</name>
<evidence type="ECO:0000313" key="1">
    <source>
        <dbReference type="EMBL" id="KIK77828.1"/>
    </source>
</evidence>
<reference evidence="1 2" key="1">
    <citation type="submission" date="2014-04" db="EMBL/GenBank/DDBJ databases">
        <authorList>
            <consortium name="DOE Joint Genome Institute"/>
            <person name="Kuo A."/>
            <person name="Kohler A."/>
            <person name="Jargeat P."/>
            <person name="Nagy L.G."/>
            <person name="Floudas D."/>
            <person name="Copeland A."/>
            <person name="Barry K.W."/>
            <person name="Cichocki N."/>
            <person name="Veneault-Fourrey C."/>
            <person name="LaButti K."/>
            <person name="Lindquist E.A."/>
            <person name="Lipzen A."/>
            <person name="Lundell T."/>
            <person name="Morin E."/>
            <person name="Murat C."/>
            <person name="Sun H."/>
            <person name="Tunlid A."/>
            <person name="Henrissat B."/>
            <person name="Grigoriev I.V."/>
            <person name="Hibbett D.S."/>
            <person name="Martin F."/>
            <person name="Nordberg H.P."/>
            <person name="Cantor M.N."/>
            <person name="Hua S.X."/>
        </authorList>
    </citation>
    <scope>NUCLEOTIDE SEQUENCE [LARGE SCALE GENOMIC DNA]</scope>
    <source>
        <strain evidence="1 2">Ve08.2h10</strain>
    </source>
</reference>
<sequence length="90" mass="10222">KDIICGVNLQHNCTDSKCTQLVHHTIQQERVLTRRTKPVIRHELTGKYPLNTYSIHNYAFIHAALPSSLREPPLRVPMASGQKVRSHAAQ</sequence>
<protein>
    <submittedName>
        <fullName evidence="1">Unplaced genomic scaffold scaffold_1996, whole genome shotgun sequence</fullName>
    </submittedName>
</protein>
<dbReference type="EMBL" id="KN826818">
    <property type="protein sequence ID" value="KIK77828.1"/>
    <property type="molecule type" value="Genomic_DNA"/>
</dbReference>
<dbReference type="HOGENOM" id="CLU_157667_2_0_1"/>
<dbReference type="Proteomes" id="UP000054538">
    <property type="component" value="Unassembled WGS sequence"/>
</dbReference>
<accession>A0A0D0CR30</accession>
<evidence type="ECO:0000313" key="2">
    <source>
        <dbReference type="Proteomes" id="UP000054538"/>
    </source>
</evidence>
<feature type="non-terminal residue" evidence="1">
    <location>
        <position position="1"/>
    </location>
</feature>
<organism evidence="1 2">
    <name type="scientific">Paxillus rubicundulus Ve08.2h10</name>
    <dbReference type="NCBI Taxonomy" id="930991"/>
    <lineage>
        <taxon>Eukaryota</taxon>
        <taxon>Fungi</taxon>
        <taxon>Dikarya</taxon>
        <taxon>Basidiomycota</taxon>
        <taxon>Agaricomycotina</taxon>
        <taxon>Agaricomycetes</taxon>
        <taxon>Agaricomycetidae</taxon>
        <taxon>Boletales</taxon>
        <taxon>Paxilineae</taxon>
        <taxon>Paxillaceae</taxon>
        <taxon>Paxillus</taxon>
    </lineage>
</organism>